<name>A0A023W6M8_9CAUD</name>
<keyword evidence="2" id="KW-1185">Reference proteome</keyword>
<dbReference type="KEGG" id="vg:19488356"/>
<dbReference type="EMBL" id="KJ510413">
    <property type="protein sequence ID" value="AHY26964.1"/>
    <property type="molecule type" value="Genomic_DNA"/>
</dbReference>
<gene>
    <name evidence="1" type="primary">49</name>
    <name evidence="1" type="ORF">PBI_BERNAL13_49</name>
</gene>
<sequence length="171" mass="18424">MTLTAVTATPETISAVTQCLKLASILDDRVGGPDAARVLAWSEQIQRHKLSEDDLLAGLQDFYDQPNDRPLGVGDLIAAARAHRRTRAASEPAERFETRGDALSEPVEITAVAAPALTTAMGPVGRTTERLERAREALQTCYGHQACSRAIREYQAARAEALGATQEAARQ</sequence>
<evidence type="ECO:0000313" key="1">
    <source>
        <dbReference type="EMBL" id="AHY26964.1"/>
    </source>
</evidence>
<organism evidence="1 2">
    <name type="scientific">Mycobacterium phage Bernal13</name>
    <dbReference type="NCBI Taxonomy" id="1486424"/>
    <lineage>
        <taxon>Viruses</taxon>
        <taxon>Duplodnaviria</taxon>
        <taxon>Heunggongvirae</taxon>
        <taxon>Uroviricota</taxon>
        <taxon>Caudoviricetes</taxon>
        <taxon>Bernalvirus</taxon>
        <taxon>Bernalvirus bernal13</taxon>
    </lineage>
</organism>
<dbReference type="OrthoDB" id="12159at10239"/>
<protein>
    <submittedName>
        <fullName evidence="1">Helix-turn-helix DNA binding protein</fullName>
    </submittedName>
</protein>
<evidence type="ECO:0000313" key="2">
    <source>
        <dbReference type="Proteomes" id="UP000024441"/>
    </source>
</evidence>
<accession>A0A023W6M8</accession>
<dbReference type="Proteomes" id="UP000024441">
    <property type="component" value="Segment"/>
</dbReference>
<dbReference type="RefSeq" id="YP_009031175.1">
    <property type="nucleotide sequence ID" value="NC_024135.1"/>
</dbReference>
<dbReference type="GeneID" id="19488356"/>
<reference evidence="1 2" key="1">
    <citation type="submission" date="2014-02" db="EMBL/GenBank/DDBJ databases">
        <authorList>
            <person name="Bateh S."/>
            <person name="Bernal D."/>
            <person name="Debose F."/>
            <person name="Kujala R."/>
            <person name="Lamas N."/>
            <person name="Menkis M."/>
            <person name="Romero R."/>
            <person name="Schrull J."/>
            <person name="Sharma S."/>
            <person name="Sidronio T."/>
            <person name="Solanki D."/>
            <person name="Swartout D."/>
            <person name="Venero M."/>
            <person name="Vijayan A."/>
            <person name="Wang J.-S."/>
            <person name="Yakovenko A."/>
            <person name="Sabo J.L."/>
            <person name="Braun E.L."/>
            <person name="Barbazuk W.B."/>
            <person name="Buck G.A."/>
            <person name="Campbell R."/>
            <person name="Carvalho M.R."/>
            <person name="Duckworth R.A."/>
            <person name="Dunn T."/>
            <person name="Halpern C."/>
            <person name="Johnson A."/>
            <person name="Kiflezghi M.G."/>
            <person name="Lee V."/>
            <person name="Loviza R.A."/>
            <person name="Serrano M.G."/>
            <person name="Shah Z.V."/>
            <person name="Sharma K."/>
            <person name="Voegtly L.J."/>
            <person name="Walstead R."/>
            <person name="Wang Y.P."/>
            <person name="Bradley K.W."/>
            <person name="Clarke D.Q."/>
            <person name="Barker L.P."/>
            <person name="Bailey C."/>
            <person name="Asai D.J."/>
            <person name="Bowman C.A."/>
            <person name="Russell D.A."/>
            <person name="Pope W.H."/>
            <person name="Jacobs-Sera D."/>
            <person name="Hendrix R.W."/>
            <person name="Hatfull G.F."/>
        </authorList>
    </citation>
    <scope>NUCLEOTIDE SEQUENCE [LARGE SCALE GENOMIC DNA]</scope>
</reference>
<proteinExistence type="predicted"/>